<keyword evidence="7" id="KW-1185">Reference proteome</keyword>
<dbReference type="InterPro" id="IPR027417">
    <property type="entry name" value="P-loop_NTPase"/>
</dbReference>
<keyword evidence="3" id="KW-0347">Helicase</keyword>
<dbReference type="InterPro" id="IPR014017">
    <property type="entry name" value="DNA_helicase_UvrD-like_C"/>
</dbReference>
<protein>
    <recommendedName>
        <fullName evidence="5">UvrD-like helicase C-terminal domain-containing protein</fullName>
    </recommendedName>
</protein>
<evidence type="ECO:0000256" key="3">
    <source>
        <dbReference type="ARBA" id="ARBA00022806"/>
    </source>
</evidence>
<dbReference type="GO" id="GO:0005634">
    <property type="term" value="C:nucleus"/>
    <property type="evidence" value="ECO:0007669"/>
    <property type="project" value="TreeGrafter"/>
</dbReference>
<feature type="non-terminal residue" evidence="6">
    <location>
        <position position="1"/>
    </location>
</feature>
<accession>A0A0S4J1E9</accession>
<name>A0A0S4J1E9_BODSA</name>
<dbReference type="GO" id="GO:0016787">
    <property type="term" value="F:hydrolase activity"/>
    <property type="evidence" value="ECO:0007669"/>
    <property type="project" value="UniProtKB-KW"/>
</dbReference>
<dbReference type="Pfam" id="PF13361">
    <property type="entry name" value="UvrD_C"/>
    <property type="match status" value="1"/>
</dbReference>
<dbReference type="AlphaFoldDB" id="A0A0S4J1E9"/>
<dbReference type="Gene3D" id="3.40.50.300">
    <property type="entry name" value="P-loop containing nucleotide triphosphate hydrolases"/>
    <property type="match status" value="2"/>
</dbReference>
<keyword evidence="4" id="KW-0067">ATP-binding</keyword>
<dbReference type="EMBL" id="CYKH01000510">
    <property type="protein sequence ID" value="CUG03506.1"/>
    <property type="molecule type" value="Genomic_DNA"/>
</dbReference>
<dbReference type="GO" id="GO:0005524">
    <property type="term" value="F:ATP binding"/>
    <property type="evidence" value="ECO:0007669"/>
    <property type="project" value="UniProtKB-KW"/>
</dbReference>
<dbReference type="GO" id="GO:0000725">
    <property type="term" value="P:recombinational repair"/>
    <property type="evidence" value="ECO:0007669"/>
    <property type="project" value="TreeGrafter"/>
</dbReference>
<evidence type="ECO:0000313" key="6">
    <source>
        <dbReference type="EMBL" id="CUG03506.1"/>
    </source>
</evidence>
<evidence type="ECO:0000256" key="4">
    <source>
        <dbReference type="ARBA" id="ARBA00022840"/>
    </source>
</evidence>
<dbReference type="Gene3D" id="1.10.486.10">
    <property type="entry name" value="PCRA, domain 4"/>
    <property type="match status" value="1"/>
</dbReference>
<evidence type="ECO:0000256" key="2">
    <source>
        <dbReference type="ARBA" id="ARBA00022801"/>
    </source>
</evidence>
<dbReference type="PANTHER" id="PTHR11070">
    <property type="entry name" value="UVRD / RECB / PCRA DNA HELICASE FAMILY MEMBER"/>
    <property type="match status" value="1"/>
</dbReference>
<feature type="domain" description="UvrD-like helicase C-terminal" evidence="5">
    <location>
        <begin position="31"/>
        <end position="483"/>
    </location>
</feature>
<dbReference type="VEuPathDB" id="TriTrypDB:BSAL_70160"/>
<dbReference type="GO" id="GO:0043138">
    <property type="term" value="F:3'-5' DNA helicase activity"/>
    <property type="evidence" value="ECO:0007669"/>
    <property type="project" value="TreeGrafter"/>
</dbReference>
<proteinExistence type="predicted"/>
<dbReference type="Proteomes" id="UP000051952">
    <property type="component" value="Unassembled WGS sequence"/>
</dbReference>
<dbReference type="InterPro" id="IPR000212">
    <property type="entry name" value="DNA_helicase_UvrD/REP"/>
</dbReference>
<dbReference type="OrthoDB" id="1470711at2759"/>
<reference evidence="7" key="1">
    <citation type="submission" date="2015-09" db="EMBL/GenBank/DDBJ databases">
        <authorList>
            <consortium name="Pathogen Informatics"/>
        </authorList>
    </citation>
    <scope>NUCLEOTIDE SEQUENCE [LARGE SCALE GENOMIC DNA]</scope>
    <source>
        <strain evidence="7">Lake Konstanz</strain>
    </source>
</reference>
<evidence type="ECO:0000313" key="7">
    <source>
        <dbReference type="Proteomes" id="UP000051952"/>
    </source>
</evidence>
<sequence>AIYGFRGAVKNFFDTWKSRFGVKDEGQRELLYNYRSVSQVVEVGNVVAAGYAGNCSSTKGTGAFPVTIHYAAHVEDMNHKALNLIQSITSSSSTRGLRYSDIGIVTRKSATGRELQKFLQSHHIPCKTLRRRDPTAAVMMRGLLAHLRCIIDPYASNVDVMEALEYPEKLAKNTKTGLISGRKCRVDRVRDEMPHANGTATAMPHVSYFELIDELVRNQFMVPDAQLVPRSRKDKDALSRWHESVVQLHHELRRLSIPEDVLQYSSQKATQLEESIKQETDEEEAVHQPMHQHNDPLKYLITKALELFGFTSTAQDNNVAIGAIVPHQSLHPPGGESVGAPSAIVEVVDDGDEDEVDPLVSSNDGLRDLLFEALDNLKATGEPHQGVAGLCALVDSLQPLLLLLSSCDGSALQRQKSLQDNRLTISTVHKAKGLEWPVVIVFDCTEGEMPIVNKYDNSCHEEEKRIFYVAVSRAMEQLAIFTQESSSRMPSRFLKCLQGHVEEVRAHNPQTHM</sequence>
<dbReference type="SUPFAM" id="SSF52540">
    <property type="entry name" value="P-loop containing nucleoside triphosphate hydrolases"/>
    <property type="match status" value="1"/>
</dbReference>
<organism evidence="6 7">
    <name type="scientific">Bodo saltans</name>
    <name type="common">Flagellated protozoan</name>
    <dbReference type="NCBI Taxonomy" id="75058"/>
    <lineage>
        <taxon>Eukaryota</taxon>
        <taxon>Discoba</taxon>
        <taxon>Euglenozoa</taxon>
        <taxon>Kinetoplastea</taxon>
        <taxon>Metakinetoplastina</taxon>
        <taxon>Eubodonida</taxon>
        <taxon>Bodonidae</taxon>
        <taxon>Bodo</taxon>
    </lineage>
</organism>
<evidence type="ECO:0000259" key="5">
    <source>
        <dbReference type="Pfam" id="PF13361"/>
    </source>
</evidence>
<dbReference type="GO" id="GO:0003677">
    <property type="term" value="F:DNA binding"/>
    <property type="evidence" value="ECO:0007669"/>
    <property type="project" value="InterPro"/>
</dbReference>
<evidence type="ECO:0000256" key="1">
    <source>
        <dbReference type="ARBA" id="ARBA00022741"/>
    </source>
</evidence>
<keyword evidence="2" id="KW-0378">Hydrolase</keyword>
<gene>
    <name evidence="6" type="ORF">BSAL_70160</name>
</gene>
<keyword evidence="1" id="KW-0547">Nucleotide-binding</keyword>
<dbReference type="PANTHER" id="PTHR11070:SF2">
    <property type="entry name" value="ATP-DEPENDENT DNA HELICASE SRS2"/>
    <property type="match status" value="1"/>
</dbReference>